<dbReference type="PANTHER" id="PTHR12570">
    <property type="match status" value="1"/>
</dbReference>
<dbReference type="Gene3D" id="1.10.3730.20">
    <property type="match status" value="1"/>
</dbReference>
<feature type="transmembrane region" description="Helical" evidence="7">
    <location>
        <begin position="73"/>
        <end position="93"/>
    </location>
</feature>
<feature type="transmembrane region" description="Helical" evidence="7">
    <location>
        <begin position="259"/>
        <end position="279"/>
    </location>
</feature>
<keyword evidence="5 7" id="KW-0472">Membrane</keyword>
<evidence type="ECO:0000313" key="9">
    <source>
        <dbReference type="Proteomes" id="UP001190700"/>
    </source>
</evidence>
<dbReference type="SUPFAM" id="SSF103481">
    <property type="entry name" value="Multidrug resistance efflux transporter EmrE"/>
    <property type="match status" value="1"/>
</dbReference>
<dbReference type="Pfam" id="PF05653">
    <property type="entry name" value="Mg_trans_NIPA"/>
    <property type="match status" value="1"/>
</dbReference>
<sequence>MWVAVLLAVLASAGNNLGKALQKKAVRGLPRLVLDRKVLKQYLMHRTWVIGLFADVGGALLNIAAIARAPVSLVQPIMSSGLAFLALFAHFYLEERLQSSEWGAITLVGFGILGMGLSAEKETEDVRILPLRILVTTGVGMTLLLACSVYLHQHSGRHRESSMEELISGAQAGICFGLSTSMCRTGMVVSRVVGWMGAVAGLCLSVVLTTWGLMCQTEALKDGRAVMVCTAAGAAALVTGLVYGAVALDEALPKGRTMLALRLSSLLFTVVGIISLHYCQAHPSSRRQSGSTVLPHRNRPKISEIVHP</sequence>
<feature type="transmembrane region" description="Helical" evidence="7">
    <location>
        <begin position="225"/>
        <end position="247"/>
    </location>
</feature>
<reference evidence="8 9" key="1">
    <citation type="journal article" date="2015" name="Genome Biol. Evol.">
        <title>Comparative Genomics of a Bacterivorous Green Alga Reveals Evolutionary Causalities and Consequences of Phago-Mixotrophic Mode of Nutrition.</title>
        <authorList>
            <person name="Burns J.A."/>
            <person name="Paasch A."/>
            <person name="Narechania A."/>
            <person name="Kim E."/>
        </authorList>
    </citation>
    <scope>NUCLEOTIDE SEQUENCE [LARGE SCALE GENOMIC DNA]</scope>
    <source>
        <strain evidence="8 9">PLY_AMNH</strain>
    </source>
</reference>
<feature type="transmembrane region" description="Helical" evidence="7">
    <location>
        <begin position="131"/>
        <end position="151"/>
    </location>
</feature>
<evidence type="ECO:0000256" key="1">
    <source>
        <dbReference type="ARBA" id="ARBA00004141"/>
    </source>
</evidence>
<dbReference type="PANTHER" id="PTHR12570:SF65">
    <property type="entry name" value="MAGNESIUM TRANSPORTER NIPA9-RELATED"/>
    <property type="match status" value="1"/>
</dbReference>
<dbReference type="Proteomes" id="UP001190700">
    <property type="component" value="Unassembled WGS sequence"/>
</dbReference>
<keyword evidence="7" id="KW-0967">Endosome</keyword>
<dbReference type="GO" id="GO:0005886">
    <property type="term" value="C:plasma membrane"/>
    <property type="evidence" value="ECO:0007669"/>
    <property type="project" value="UniProtKB-SubCell"/>
</dbReference>
<keyword evidence="7" id="KW-1003">Cell membrane</keyword>
<evidence type="ECO:0000256" key="5">
    <source>
        <dbReference type="ARBA" id="ARBA00023136"/>
    </source>
</evidence>
<keyword evidence="7" id="KW-0406">Ion transport</keyword>
<name>A0AAE0LL05_9CHLO</name>
<comment type="similarity">
    <text evidence="2 7">Belongs to the NIPA (TC 2.A.7) family.</text>
</comment>
<feature type="transmembrane region" description="Helical" evidence="7">
    <location>
        <begin position="192"/>
        <end position="213"/>
    </location>
</feature>
<dbReference type="GO" id="GO:0015095">
    <property type="term" value="F:magnesium ion transmembrane transporter activity"/>
    <property type="evidence" value="ECO:0007669"/>
    <property type="project" value="UniProtKB-UniRule"/>
</dbReference>
<accession>A0AAE0LL05</accession>
<evidence type="ECO:0000256" key="4">
    <source>
        <dbReference type="ARBA" id="ARBA00022989"/>
    </source>
</evidence>
<dbReference type="InterPro" id="IPR037185">
    <property type="entry name" value="EmrE-like"/>
</dbReference>
<feature type="transmembrane region" description="Helical" evidence="7">
    <location>
        <begin position="99"/>
        <end position="119"/>
    </location>
</feature>
<evidence type="ECO:0000256" key="3">
    <source>
        <dbReference type="ARBA" id="ARBA00022692"/>
    </source>
</evidence>
<feature type="transmembrane region" description="Helical" evidence="7">
    <location>
        <begin position="46"/>
        <end position="66"/>
    </location>
</feature>
<proteinExistence type="inferred from homology"/>
<dbReference type="InterPro" id="IPR008521">
    <property type="entry name" value="Mg_trans_NIPA"/>
</dbReference>
<keyword evidence="4 7" id="KW-1133">Transmembrane helix</keyword>
<dbReference type="AlphaFoldDB" id="A0AAE0LL05"/>
<keyword evidence="9" id="KW-1185">Reference proteome</keyword>
<keyword evidence="7" id="KW-0813">Transport</keyword>
<dbReference type="GO" id="GO:0005769">
    <property type="term" value="C:early endosome"/>
    <property type="evidence" value="ECO:0007669"/>
    <property type="project" value="UniProtKB-SubCell"/>
</dbReference>
<evidence type="ECO:0000256" key="2">
    <source>
        <dbReference type="ARBA" id="ARBA00007001"/>
    </source>
</evidence>
<gene>
    <name evidence="8" type="ORF">CYMTET_3794</name>
</gene>
<evidence type="ECO:0000256" key="6">
    <source>
        <dbReference type="ARBA" id="ARBA00025284"/>
    </source>
</evidence>
<evidence type="ECO:0000256" key="7">
    <source>
        <dbReference type="RuleBase" id="RU363078"/>
    </source>
</evidence>
<comment type="subcellular location">
    <subcellularLocation>
        <location evidence="7">Cell membrane</location>
        <topology evidence="7">Multi-pass membrane protein</topology>
    </subcellularLocation>
    <subcellularLocation>
        <location evidence="7">Early endosome</location>
    </subcellularLocation>
    <subcellularLocation>
        <location evidence="1">Membrane</location>
        <topology evidence="1">Multi-pass membrane protein</topology>
    </subcellularLocation>
</comment>
<comment type="caution">
    <text evidence="8">The sequence shown here is derived from an EMBL/GenBank/DDBJ whole genome shotgun (WGS) entry which is preliminary data.</text>
</comment>
<protein>
    <recommendedName>
        <fullName evidence="7">Probable magnesium transporter</fullName>
    </recommendedName>
</protein>
<organism evidence="8 9">
    <name type="scientific">Cymbomonas tetramitiformis</name>
    <dbReference type="NCBI Taxonomy" id="36881"/>
    <lineage>
        <taxon>Eukaryota</taxon>
        <taxon>Viridiplantae</taxon>
        <taxon>Chlorophyta</taxon>
        <taxon>Pyramimonadophyceae</taxon>
        <taxon>Pyramimonadales</taxon>
        <taxon>Pyramimonadaceae</taxon>
        <taxon>Cymbomonas</taxon>
    </lineage>
</organism>
<dbReference type="EMBL" id="LGRX02000372">
    <property type="protein sequence ID" value="KAK3288740.1"/>
    <property type="molecule type" value="Genomic_DNA"/>
</dbReference>
<keyword evidence="7" id="KW-0460">Magnesium</keyword>
<comment type="subunit">
    <text evidence="7">Homodimer.</text>
</comment>
<comment type="caution">
    <text evidence="7">Lacks conserved residue(s) required for the propagation of feature annotation.</text>
</comment>
<keyword evidence="3 7" id="KW-0812">Transmembrane</keyword>
<comment type="function">
    <text evidence="6 7">Acts as a Mg(2+) transporter. Can also transport other divalent cations such as Fe(2+), Sr(2+), Ba(2+), Mn(2+) and Co(2+) but to a much less extent than Mg(2+).</text>
</comment>
<evidence type="ECO:0000313" key="8">
    <source>
        <dbReference type="EMBL" id="KAK3288740.1"/>
    </source>
</evidence>